<reference evidence="1 2" key="1">
    <citation type="submission" date="2019-03" db="EMBL/GenBank/DDBJ databases">
        <title>First draft genome of Liparis tanakae, snailfish: a comprehensive survey of snailfish specific genes.</title>
        <authorList>
            <person name="Kim W."/>
            <person name="Song I."/>
            <person name="Jeong J.-H."/>
            <person name="Kim D."/>
            <person name="Kim S."/>
            <person name="Ryu S."/>
            <person name="Song J.Y."/>
            <person name="Lee S.K."/>
        </authorList>
    </citation>
    <scope>NUCLEOTIDE SEQUENCE [LARGE SCALE GENOMIC DNA]</scope>
    <source>
        <tissue evidence="1">Muscle</tissue>
    </source>
</reference>
<sequence length="102" mass="11174">MRAGLMRGGVMCPSVRSVPCGTRMFRVWIQGKKVHGVPLELLLGPQTVQCGPGAPPGATDGTVWPWSSSWGHRRYSVALELLQGHRRYSVALELLGPHKMNL</sequence>
<comment type="caution">
    <text evidence="1">The sequence shown here is derived from an EMBL/GenBank/DDBJ whole genome shotgun (WGS) entry which is preliminary data.</text>
</comment>
<dbReference type="EMBL" id="SRLO01003624">
    <property type="protein sequence ID" value="TNN31281.1"/>
    <property type="molecule type" value="Genomic_DNA"/>
</dbReference>
<gene>
    <name evidence="1" type="ORF">EYF80_058569</name>
</gene>
<proteinExistence type="predicted"/>
<organism evidence="1 2">
    <name type="scientific">Liparis tanakae</name>
    <name type="common">Tanaka's snailfish</name>
    <dbReference type="NCBI Taxonomy" id="230148"/>
    <lineage>
        <taxon>Eukaryota</taxon>
        <taxon>Metazoa</taxon>
        <taxon>Chordata</taxon>
        <taxon>Craniata</taxon>
        <taxon>Vertebrata</taxon>
        <taxon>Euteleostomi</taxon>
        <taxon>Actinopterygii</taxon>
        <taxon>Neopterygii</taxon>
        <taxon>Teleostei</taxon>
        <taxon>Neoteleostei</taxon>
        <taxon>Acanthomorphata</taxon>
        <taxon>Eupercaria</taxon>
        <taxon>Perciformes</taxon>
        <taxon>Cottioidei</taxon>
        <taxon>Cottales</taxon>
        <taxon>Liparidae</taxon>
        <taxon>Liparis</taxon>
    </lineage>
</organism>
<dbReference type="Proteomes" id="UP000314294">
    <property type="component" value="Unassembled WGS sequence"/>
</dbReference>
<keyword evidence="2" id="KW-1185">Reference proteome</keyword>
<accession>A0A4Z2ERR6</accession>
<evidence type="ECO:0000313" key="1">
    <source>
        <dbReference type="EMBL" id="TNN31281.1"/>
    </source>
</evidence>
<name>A0A4Z2ERR6_9TELE</name>
<protein>
    <submittedName>
        <fullName evidence="1">Uncharacterized protein</fullName>
    </submittedName>
</protein>
<evidence type="ECO:0000313" key="2">
    <source>
        <dbReference type="Proteomes" id="UP000314294"/>
    </source>
</evidence>
<dbReference type="AlphaFoldDB" id="A0A4Z2ERR6"/>